<reference evidence="1 2" key="1">
    <citation type="submission" date="2023-04" db="EMBL/GenBank/DDBJ databases">
        <title>Forest soil microbial communities from Buena Vista Peninsula, Colon Province, Panama.</title>
        <authorList>
            <person name="Bouskill N."/>
        </authorList>
    </citation>
    <scope>NUCLEOTIDE SEQUENCE [LARGE SCALE GENOMIC DNA]</scope>
    <source>
        <strain evidence="1 2">CFH S0262</strain>
    </source>
</reference>
<gene>
    <name evidence="1" type="ORF">M2280_002696</name>
</gene>
<keyword evidence="2" id="KW-1185">Reference proteome</keyword>
<name>A0ABT6MB04_9NOCA</name>
<organism evidence="1 2">
    <name type="scientific">Prescottella agglutinans</name>
    <dbReference type="NCBI Taxonomy" id="1644129"/>
    <lineage>
        <taxon>Bacteria</taxon>
        <taxon>Bacillati</taxon>
        <taxon>Actinomycetota</taxon>
        <taxon>Actinomycetes</taxon>
        <taxon>Mycobacteriales</taxon>
        <taxon>Nocardiaceae</taxon>
        <taxon>Prescottella</taxon>
    </lineage>
</organism>
<dbReference type="Proteomes" id="UP001160334">
    <property type="component" value="Unassembled WGS sequence"/>
</dbReference>
<comment type="caution">
    <text evidence="1">The sequence shown here is derived from an EMBL/GenBank/DDBJ whole genome shotgun (WGS) entry which is preliminary data.</text>
</comment>
<dbReference type="EMBL" id="JARXVC010000006">
    <property type="protein sequence ID" value="MDH6281475.1"/>
    <property type="molecule type" value="Genomic_DNA"/>
</dbReference>
<proteinExistence type="predicted"/>
<evidence type="ECO:0000313" key="2">
    <source>
        <dbReference type="Proteomes" id="UP001160334"/>
    </source>
</evidence>
<sequence length="50" mass="5448">MLLLALPRVASGHIQHHSRRIPMDIVTTLSAVINVVSTVLKLINMVSTLS</sequence>
<protein>
    <submittedName>
        <fullName evidence="1">Uncharacterized protein</fullName>
    </submittedName>
</protein>
<accession>A0ABT6MB04</accession>
<evidence type="ECO:0000313" key="1">
    <source>
        <dbReference type="EMBL" id="MDH6281475.1"/>
    </source>
</evidence>